<dbReference type="RefSeq" id="WP_166213960.1">
    <property type="nucleotide sequence ID" value="NZ_CP088285.1"/>
</dbReference>
<reference evidence="1" key="1">
    <citation type="submission" date="2020-06" db="EMBL/GenBank/DDBJ databases">
        <title>Whole Genome Sequence of Bradyrhizobium sp. Strain 1S1.</title>
        <authorList>
            <person name="Bromfield E.S.P."/>
            <person name="Cloutier S."/>
        </authorList>
    </citation>
    <scope>NUCLEOTIDE SEQUENCE [LARGE SCALE GENOMIC DNA]</scope>
    <source>
        <strain evidence="1">1S1</strain>
    </source>
</reference>
<dbReference type="Pfam" id="PF06776">
    <property type="entry name" value="IalB"/>
    <property type="match status" value="1"/>
</dbReference>
<dbReference type="AlphaFoldDB" id="A0A974A563"/>
<protein>
    <submittedName>
        <fullName evidence="1">Invasion associated locus B family protein</fullName>
    </submittedName>
</protein>
<organism evidence="1">
    <name type="scientific">Bradyrhizobium septentrionale</name>
    <dbReference type="NCBI Taxonomy" id="1404411"/>
    <lineage>
        <taxon>Bacteria</taxon>
        <taxon>Pseudomonadati</taxon>
        <taxon>Pseudomonadota</taxon>
        <taxon>Alphaproteobacteria</taxon>
        <taxon>Hyphomicrobiales</taxon>
        <taxon>Nitrobacteraceae</taxon>
        <taxon>Bradyrhizobium</taxon>
    </lineage>
</organism>
<accession>A0A974A563</accession>
<sequence length="196" mass="20932">MVRYGPLYGPLATLVLFAVSIGASHGQQTPSPPAAVKDGAEVATRGARVARDVKYGEWRKLCFTAAGAKTLCRTTITGTLGTGQTAVRIDLIEREDGTARLQLFLPVGMYLQAGVKLSVDQQKVHRLPYTWCVTNMCIAADVADPKLLEEMDGGKALSVDVVDTSILTVTTSVPLDRFATVRKGAPALTLDQAIDE</sequence>
<proteinExistence type="predicted"/>
<name>A0A974A563_9BRAD</name>
<gene>
    <name evidence="1" type="ORF">HAP48_040355</name>
</gene>
<dbReference type="InterPro" id="IPR010642">
    <property type="entry name" value="Invasion_prot_B"/>
</dbReference>
<dbReference type="EMBL" id="JAAOLE020000001">
    <property type="protein sequence ID" value="NVI49005.1"/>
    <property type="molecule type" value="Genomic_DNA"/>
</dbReference>
<evidence type="ECO:0000313" key="1">
    <source>
        <dbReference type="EMBL" id="NVI49005.1"/>
    </source>
</evidence>
<comment type="caution">
    <text evidence="1">The sequence shown here is derived from an EMBL/GenBank/DDBJ whole genome shotgun (WGS) entry which is preliminary data.</text>
</comment>
<dbReference type="Gene3D" id="2.60.40.1880">
    <property type="entry name" value="Invasion associated locus B (IalB) protein"/>
    <property type="match status" value="1"/>
</dbReference>
<dbReference type="InterPro" id="IPR038696">
    <property type="entry name" value="IalB_sf"/>
</dbReference>